<organism evidence="1">
    <name type="scientific">Arundo donax</name>
    <name type="common">Giant reed</name>
    <name type="synonym">Donax arundinaceus</name>
    <dbReference type="NCBI Taxonomy" id="35708"/>
    <lineage>
        <taxon>Eukaryota</taxon>
        <taxon>Viridiplantae</taxon>
        <taxon>Streptophyta</taxon>
        <taxon>Embryophyta</taxon>
        <taxon>Tracheophyta</taxon>
        <taxon>Spermatophyta</taxon>
        <taxon>Magnoliopsida</taxon>
        <taxon>Liliopsida</taxon>
        <taxon>Poales</taxon>
        <taxon>Poaceae</taxon>
        <taxon>PACMAD clade</taxon>
        <taxon>Arundinoideae</taxon>
        <taxon>Arundineae</taxon>
        <taxon>Arundo</taxon>
    </lineage>
</organism>
<dbReference type="AlphaFoldDB" id="A0A0A8YF43"/>
<dbReference type="EMBL" id="GBRH01276088">
    <property type="protein sequence ID" value="JAD21807.1"/>
    <property type="molecule type" value="Transcribed_RNA"/>
</dbReference>
<reference evidence="1" key="1">
    <citation type="submission" date="2014-09" db="EMBL/GenBank/DDBJ databases">
        <authorList>
            <person name="Magalhaes I.L.F."/>
            <person name="Oliveira U."/>
            <person name="Santos F.R."/>
            <person name="Vidigal T.H.D.A."/>
            <person name="Brescovit A.D."/>
            <person name="Santos A.J."/>
        </authorList>
    </citation>
    <scope>NUCLEOTIDE SEQUENCE</scope>
    <source>
        <tissue evidence="1">Shoot tissue taken approximately 20 cm above the soil surface</tissue>
    </source>
</reference>
<name>A0A0A8YF43_ARUDO</name>
<evidence type="ECO:0000313" key="1">
    <source>
        <dbReference type="EMBL" id="JAD21807.1"/>
    </source>
</evidence>
<accession>A0A0A8YF43</accession>
<sequence>MIEFIIAPCSPIRLAACSLGVRIRITIIQLDPTSKASSLIIC</sequence>
<reference evidence="1" key="2">
    <citation type="journal article" date="2015" name="Data Brief">
        <title>Shoot transcriptome of the giant reed, Arundo donax.</title>
        <authorList>
            <person name="Barrero R.A."/>
            <person name="Guerrero F.D."/>
            <person name="Moolhuijzen P."/>
            <person name="Goolsby J.A."/>
            <person name="Tidwell J."/>
            <person name="Bellgard S.E."/>
            <person name="Bellgard M.I."/>
        </authorList>
    </citation>
    <scope>NUCLEOTIDE SEQUENCE</scope>
    <source>
        <tissue evidence="1">Shoot tissue taken approximately 20 cm above the soil surface</tissue>
    </source>
</reference>
<proteinExistence type="predicted"/>
<protein>
    <submittedName>
        <fullName evidence="1">Uncharacterized protein</fullName>
    </submittedName>
</protein>